<comment type="caution">
    <text evidence="2">The sequence shown here is derived from an EMBL/GenBank/DDBJ whole genome shotgun (WGS) entry which is preliminary data.</text>
</comment>
<organism evidence="2 3">
    <name type="scientific">Aquibacillus albus</name>
    <dbReference type="NCBI Taxonomy" id="1168171"/>
    <lineage>
        <taxon>Bacteria</taxon>
        <taxon>Bacillati</taxon>
        <taxon>Bacillota</taxon>
        <taxon>Bacilli</taxon>
        <taxon>Bacillales</taxon>
        <taxon>Bacillaceae</taxon>
        <taxon>Aquibacillus</taxon>
    </lineage>
</organism>
<dbReference type="Proteomes" id="UP001296943">
    <property type="component" value="Unassembled WGS sequence"/>
</dbReference>
<gene>
    <name evidence="2" type="ORF">JOC48_003777</name>
</gene>
<evidence type="ECO:0000313" key="2">
    <source>
        <dbReference type="EMBL" id="MBM7573226.1"/>
    </source>
</evidence>
<reference evidence="2 3" key="1">
    <citation type="submission" date="2021-01" db="EMBL/GenBank/DDBJ databases">
        <title>Genomic Encyclopedia of Type Strains, Phase IV (KMG-IV): sequencing the most valuable type-strain genomes for metagenomic binning, comparative biology and taxonomic classification.</title>
        <authorList>
            <person name="Goeker M."/>
        </authorList>
    </citation>
    <scope>NUCLEOTIDE SEQUENCE [LARGE SCALE GENOMIC DNA]</scope>
    <source>
        <strain evidence="2 3">DSM 23711</strain>
    </source>
</reference>
<keyword evidence="3" id="KW-1185">Reference proteome</keyword>
<protein>
    <recommendedName>
        <fullName evidence="4">DUF4025 domain-containing protein</fullName>
    </recommendedName>
</protein>
<feature type="compositionally biased region" description="Basic and acidic residues" evidence="1">
    <location>
        <begin position="1"/>
        <end position="11"/>
    </location>
</feature>
<sequence>MKKHNPQEKKVAPNVDPDEDFGEKATQSEIEQGEYTKVTRLSYDEYEHSEE</sequence>
<name>A0ABS2N536_9BACI</name>
<accession>A0ABS2N536</accession>
<proteinExistence type="predicted"/>
<feature type="region of interest" description="Disordered" evidence="1">
    <location>
        <begin position="1"/>
        <end position="51"/>
    </location>
</feature>
<evidence type="ECO:0000313" key="3">
    <source>
        <dbReference type="Proteomes" id="UP001296943"/>
    </source>
</evidence>
<evidence type="ECO:0008006" key="4">
    <source>
        <dbReference type="Google" id="ProtNLM"/>
    </source>
</evidence>
<feature type="compositionally biased region" description="Basic and acidic residues" evidence="1">
    <location>
        <begin position="42"/>
        <end position="51"/>
    </location>
</feature>
<dbReference type="RefSeq" id="WP_204501882.1">
    <property type="nucleotide sequence ID" value="NZ_JAFBDR010000028.1"/>
</dbReference>
<evidence type="ECO:0000256" key="1">
    <source>
        <dbReference type="SAM" id="MobiDB-lite"/>
    </source>
</evidence>
<dbReference type="EMBL" id="JAFBDR010000028">
    <property type="protein sequence ID" value="MBM7573226.1"/>
    <property type="molecule type" value="Genomic_DNA"/>
</dbReference>